<name>A0A3D9SCI4_9BACL</name>
<evidence type="ECO:0000313" key="2">
    <source>
        <dbReference type="EMBL" id="REE89038.1"/>
    </source>
</evidence>
<dbReference type="EMBL" id="QTTN01000007">
    <property type="protein sequence ID" value="REE89038.1"/>
    <property type="molecule type" value="Genomic_DNA"/>
</dbReference>
<dbReference type="GO" id="GO:0016747">
    <property type="term" value="F:acyltransferase activity, transferring groups other than amino-acyl groups"/>
    <property type="evidence" value="ECO:0007669"/>
    <property type="project" value="InterPro"/>
</dbReference>
<proteinExistence type="predicted"/>
<evidence type="ECO:0000313" key="3">
    <source>
        <dbReference type="Proteomes" id="UP000256304"/>
    </source>
</evidence>
<dbReference type="InterPro" id="IPR000182">
    <property type="entry name" value="GNAT_dom"/>
</dbReference>
<dbReference type="PROSITE" id="PS51186">
    <property type="entry name" value="GNAT"/>
    <property type="match status" value="1"/>
</dbReference>
<dbReference type="CDD" id="cd04301">
    <property type="entry name" value="NAT_SF"/>
    <property type="match status" value="1"/>
</dbReference>
<dbReference type="Pfam" id="PF00583">
    <property type="entry name" value="Acetyltransf_1"/>
    <property type="match status" value="1"/>
</dbReference>
<dbReference type="Proteomes" id="UP000256304">
    <property type="component" value="Unassembled WGS sequence"/>
</dbReference>
<reference evidence="2 3" key="1">
    <citation type="submission" date="2018-08" db="EMBL/GenBank/DDBJ databases">
        <title>Genomic Encyclopedia of Type Strains, Phase III (KMG-III): the genomes of soil and plant-associated and newly described type strains.</title>
        <authorList>
            <person name="Whitman W."/>
        </authorList>
    </citation>
    <scope>NUCLEOTIDE SEQUENCE [LARGE SCALE GENOMIC DNA]</scope>
    <source>
        <strain evidence="2 3">CGMCC 1.10966</strain>
    </source>
</reference>
<organism evidence="2 3">
    <name type="scientific">Paenibacillus taihuensis</name>
    <dbReference type="NCBI Taxonomy" id="1156355"/>
    <lineage>
        <taxon>Bacteria</taxon>
        <taxon>Bacillati</taxon>
        <taxon>Bacillota</taxon>
        <taxon>Bacilli</taxon>
        <taxon>Bacillales</taxon>
        <taxon>Paenibacillaceae</taxon>
        <taxon>Paenibacillus</taxon>
    </lineage>
</organism>
<feature type="domain" description="N-acetyltransferase" evidence="1">
    <location>
        <begin position="31"/>
        <end position="172"/>
    </location>
</feature>
<dbReference type="AlphaFoldDB" id="A0A3D9SCI4"/>
<accession>A0A3D9SCI4</accession>
<keyword evidence="2" id="KW-0808">Transferase</keyword>
<dbReference type="InterPro" id="IPR016181">
    <property type="entry name" value="Acyl_CoA_acyltransferase"/>
</dbReference>
<comment type="caution">
    <text evidence="2">The sequence shown here is derived from an EMBL/GenBank/DDBJ whole genome shotgun (WGS) entry which is preliminary data.</text>
</comment>
<keyword evidence="3" id="KW-1185">Reference proteome</keyword>
<dbReference type="SUPFAM" id="SSF55729">
    <property type="entry name" value="Acyl-CoA N-acyltransferases (Nat)"/>
    <property type="match status" value="1"/>
</dbReference>
<sequence length="172" mass="20108">MFGQAGELEIMGNYSCRLVAYLTAKRGLTKMTTKPVIEAATKEESEYIRRRLIEYNAQHVPEHLRNRYEEINLTVKDEDGRVVGGMLAEFCWNWIEVHILWVDDAVRRSGYGSKLLQQIETIAREKECNFLKLNTFSFQAPEFYKKKGYREIAVLEDAPSGSRHYYFKKDIV</sequence>
<protein>
    <submittedName>
        <fullName evidence="2">N-acetylglutamate synthase-like GNAT family acetyltransferase</fullName>
    </submittedName>
</protein>
<dbReference type="Gene3D" id="3.40.630.30">
    <property type="match status" value="1"/>
</dbReference>
<gene>
    <name evidence="2" type="ORF">A8990_107134</name>
</gene>
<evidence type="ECO:0000259" key="1">
    <source>
        <dbReference type="PROSITE" id="PS51186"/>
    </source>
</evidence>